<dbReference type="AlphaFoldDB" id="A0A067CK05"/>
<dbReference type="OrthoDB" id="9991235at2759"/>
<dbReference type="GO" id="GO:0005634">
    <property type="term" value="C:nucleus"/>
    <property type="evidence" value="ECO:0007669"/>
    <property type="project" value="TreeGrafter"/>
</dbReference>
<dbReference type="SUPFAM" id="SSF109604">
    <property type="entry name" value="HD-domain/PDEase-like"/>
    <property type="match status" value="1"/>
</dbReference>
<dbReference type="CDD" id="cd00077">
    <property type="entry name" value="HDc"/>
    <property type="match status" value="1"/>
</dbReference>
<evidence type="ECO:0000313" key="4">
    <source>
        <dbReference type="Proteomes" id="UP000030745"/>
    </source>
</evidence>
<reference evidence="3 4" key="1">
    <citation type="journal article" date="2013" name="PLoS Genet.">
        <title>Distinctive expansion of potential virulence genes in the genome of the oomycete fish pathogen Saprolegnia parasitica.</title>
        <authorList>
            <person name="Jiang R.H."/>
            <person name="de Bruijn I."/>
            <person name="Haas B.J."/>
            <person name="Belmonte R."/>
            <person name="Lobach L."/>
            <person name="Christie J."/>
            <person name="van den Ackerveken G."/>
            <person name="Bottin A."/>
            <person name="Bulone V."/>
            <person name="Diaz-Moreno S.M."/>
            <person name="Dumas B."/>
            <person name="Fan L."/>
            <person name="Gaulin E."/>
            <person name="Govers F."/>
            <person name="Grenville-Briggs L.J."/>
            <person name="Horner N.R."/>
            <person name="Levin J.Z."/>
            <person name="Mammella M."/>
            <person name="Meijer H.J."/>
            <person name="Morris P."/>
            <person name="Nusbaum C."/>
            <person name="Oome S."/>
            <person name="Phillips A.J."/>
            <person name="van Rooyen D."/>
            <person name="Rzeszutek E."/>
            <person name="Saraiva M."/>
            <person name="Secombes C.J."/>
            <person name="Seidl M.F."/>
            <person name="Snel B."/>
            <person name="Stassen J.H."/>
            <person name="Sykes S."/>
            <person name="Tripathy S."/>
            <person name="van den Berg H."/>
            <person name="Vega-Arreguin J.C."/>
            <person name="Wawra S."/>
            <person name="Young S.K."/>
            <person name="Zeng Q."/>
            <person name="Dieguez-Uribeondo J."/>
            <person name="Russ C."/>
            <person name="Tyler B.M."/>
            <person name="van West P."/>
        </authorList>
    </citation>
    <scope>NUCLEOTIDE SEQUENCE [LARGE SCALE GENOMIC DNA]</scope>
    <source>
        <strain evidence="3 4">CBS 223.65</strain>
    </source>
</reference>
<dbReference type="SMART" id="SM00471">
    <property type="entry name" value="HDc"/>
    <property type="match status" value="1"/>
</dbReference>
<dbReference type="GeneID" id="24130393"/>
<dbReference type="OMA" id="HEDMSER"/>
<dbReference type="Gene3D" id="1.10.3210.10">
    <property type="entry name" value="Hypothetical protein af1432"/>
    <property type="match status" value="1"/>
</dbReference>
<dbReference type="Proteomes" id="UP000030745">
    <property type="component" value="Unassembled WGS sequence"/>
</dbReference>
<dbReference type="Gene3D" id="3.30.70.2760">
    <property type="match status" value="1"/>
</dbReference>
<dbReference type="GO" id="GO:0008832">
    <property type="term" value="F:dGTPase activity"/>
    <property type="evidence" value="ECO:0007669"/>
    <property type="project" value="TreeGrafter"/>
</dbReference>
<accession>A0A067CK05</accession>
<protein>
    <recommendedName>
        <fullName evidence="2">HD/PDEase domain-containing protein</fullName>
    </recommendedName>
</protein>
<dbReference type="RefSeq" id="XP_012202514.1">
    <property type="nucleotide sequence ID" value="XM_012347124.1"/>
</dbReference>
<dbReference type="PANTHER" id="PTHR11373:SF4">
    <property type="entry name" value="DEOXYNUCLEOSIDE TRIPHOSPHATE TRIPHOSPHOHYDROLASE SAMHD1"/>
    <property type="match status" value="1"/>
</dbReference>
<dbReference type="EMBL" id="KK583221">
    <property type="protein sequence ID" value="KDO26871.1"/>
    <property type="molecule type" value="Genomic_DNA"/>
</dbReference>
<feature type="compositionally biased region" description="Basic and acidic residues" evidence="1">
    <location>
        <begin position="14"/>
        <end position="23"/>
    </location>
</feature>
<dbReference type="InterPro" id="IPR003607">
    <property type="entry name" value="HD/PDEase_dom"/>
</dbReference>
<dbReference type="InterPro" id="IPR006674">
    <property type="entry name" value="HD_domain"/>
</dbReference>
<keyword evidence="4" id="KW-1185">Reference proteome</keyword>
<dbReference type="GO" id="GO:0006203">
    <property type="term" value="P:dGTP catabolic process"/>
    <property type="evidence" value="ECO:0007669"/>
    <property type="project" value="TreeGrafter"/>
</dbReference>
<evidence type="ECO:0000313" key="3">
    <source>
        <dbReference type="EMBL" id="KDO26871.1"/>
    </source>
</evidence>
<dbReference type="PANTHER" id="PTHR11373">
    <property type="entry name" value="DEOXYNUCLEOSIDE TRIPHOSPHATE TRIPHOSPHOHYDROLASE"/>
    <property type="match status" value="1"/>
</dbReference>
<evidence type="ECO:0000256" key="1">
    <source>
        <dbReference type="SAM" id="MobiDB-lite"/>
    </source>
</evidence>
<dbReference type="VEuPathDB" id="FungiDB:SPRG_08160"/>
<name>A0A067CK05_SAPPC</name>
<feature type="region of interest" description="Disordered" evidence="1">
    <location>
        <begin position="1"/>
        <end position="65"/>
    </location>
</feature>
<sequence>MQGSILGWVNHQRKPIDGRDPHAAMKKTPASSPWKEAPKAKRVKRTEPVPPMADDDSATDLEGCSQESTCFGDANHSSSDAHSTSAHSLAVDTVRALPSTPPMVMFETLLEPQKMIKDSVHGCIYLEPLCMAIIDTVQFQRLRHLKQLGASSHVYMSATHSRFEHSIGVAFLAEKMLRRLRDVQPWLPISPTDVLCVKIAGLCHDLGHGPFSHVYDGIFMQQLRERGEMLPSMDDWTHEQGSLDLLDHLLYSNRIDLLEHGLTDVDYVFIRELILGRPLSGDTFQGRPEATFLYQVVNNSVTGLDVDKLDYFMRDALYTGAKSSCDTHLLLSAVRVLPDRTTGDLTMCWPEKLAEQLLKVFRTRFELHQAVYQHKVSRAVEYMICDALLEADALFKMKGTRISRAPLDMDAYQLLDDRILSHIECSTDVRLTKSQAILRRISEKPLYKCVGKTQITTYSQTKSILELKHEIAAMVSPPLDVAQLILERNKVHYGQKEKDPLRNMRFFKKAATGDATCYQLAPALYDMHCPKHFLECNLRLFVRDASLVLASRVAFSKWSEERNHSSLHPQES</sequence>
<proteinExistence type="predicted"/>
<dbReference type="KEGG" id="spar:SPRG_08160"/>
<evidence type="ECO:0000259" key="2">
    <source>
        <dbReference type="SMART" id="SM00471"/>
    </source>
</evidence>
<dbReference type="InterPro" id="IPR050135">
    <property type="entry name" value="dGTPase-like"/>
</dbReference>
<feature type="domain" description="HD/PDEase" evidence="2">
    <location>
        <begin position="158"/>
        <end position="321"/>
    </location>
</feature>
<dbReference type="Pfam" id="PF01966">
    <property type="entry name" value="HD"/>
    <property type="match status" value="1"/>
</dbReference>
<dbReference type="STRING" id="695850.A0A067CK05"/>
<organism evidence="3 4">
    <name type="scientific">Saprolegnia parasitica (strain CBS 223.65)</name>
    <dbReference type="NCBI Taxonomy" id="695850"/>
    <lineage>
        <taxon>Eukaryota</taxon>
        <taxon>Sar</taxon>
        <taxon>Stramenopiles</taxon>
        <taxon>Oomycota</taxon>
        <taxon>Saprolegniomycetes</taxon>
        <taxon>Saprolegniales</taxon>
        <taxon>Saprolegniaceae</taxon>
        <taxon>Saprolegnia</taxon>
    </lineage>
</organism>
<gene>
    <name evidence="3" type="ORF">SPRG_08160</name>
</gene>